<organism evidence="5 6">
    <name type="scientific">Leucothrix pacifica</name>
    <dbReference type="NCBI Taxonomy" id="1247513"/>
    <lineage>
        <taxon>Bacteria</taxon>
        <taxon>Pseudomonadati</taxon>
        <taxon>Pseudomonadota</taxon>
        <taxon>Gammaproteobacteria</taxon>
        <taxon>Thiotrichales</taxon>
        <taxon>Thiotrichaceae</taxon>
        <taxon>Leucothrix</taxon>
    </lineage>
</organism>
<feature type="binding site" evidence="4">
    <location>
        <position position="210"/>
    </location>
    <ligand>
        <name>Mg(2+)</name>
        <dbReference type="ChEBI" id="CHEBI:18420"/>
        <label>1</label>
        <note>catalytic</note>
    </ligand>
</feature>
<proteinExistence type="inferred from homology"/>
<dbReference type="GO" id="GO:0006020">
    <property type="term" value="P:inositol metabolic process"/>
    <property type="evidence" value="ECO:0007669"/>
    <property type="project" value="TreeGrafter"/>
</dbReference>
<keyword evidence="6" id="KW-1185">Reference proteome</keyword>
<dbReference type="PRINTS" id="PR00377">
    <property type="entry name" value="IMPHPHTASES"/>
</dbReference>
<feature type="binding site" evidence="4">
    <location>
        <position position="88"/>
    </location>
    <ligand>
        <name>Mg(2+)</name>
        <dbReference type="ChEBI" id="CHEBI:18420"/>
        <label>1</label>
        <note>catalytic</note>
    </ligand>
</feature>
<dbReference type="EMBL" id="QGKM01000006">
    <property type="protein sequence ID" value="PWQ99959.1"/>
    <property type="molecule type" value="Genomic_DNA"/>
</dbReference>
<dbReference type="Proteomes" id="UP000245539">
    <property type="component" value="Unassembled WGS sequence"/>
</dbReference>
<evidence type="ECO:0000256" key="4">
    <source>
        <dbReference type="PIRSR" id="PIRSR600760-2"/>
    </source>
</evidence>
<dbReference type="PANTHER" id="PTHR20854:SF4">
    <property type="entry name" value="INOSITOL-1-MONOPHOSPHATASE-RELATED"/>
    <property type="match status" value="1"/>
</dbReference>
<gene>
    <name evidence="5" type="ORF">DKW60_03915</name>
</gene>
<dbReference type="PANTHER" id="PTHR20854">
    <property type="entry name" value="INOSITOL MONOPHOSPHATASE"/>
    <property type="match status" value="1"/>
</dbReference>
<dbReference type="InterPro" id="IPR020550">
    <property type="entry name" value="Inositol_monophosphatase_CS"/>
</dbReference>
<evidence type="ECO:0000313" key="5">
    <source>
        <dbReference type="EMBL" id="PWQ99959.1"/>
    </source>
</evidence>
<accession>A0A317CNP8</accession>
<keyword evidence="2 4" id="KW-0479">Metal-binding</keyword>
<reference evidence="5 6" key="1">
    <citation type="submission" date="2018-05" db="EMBL/GenBank/DDBJ databases">
        <title>Leucothrix arctica sp. nov., isolated from Arctic seawater.</title>
        <authorList>
            <person name="Choi A."/>
            <person name="Baek K."/>
        </authorList>
    </citation>
    <scope>NUCLEOTIDE SEQUENCE [LARGE SCALE GENOMIC DNA]</scope>
    <source>
        <strain evidence="5 6">JCM 18388</strain>
    </source>
</reference>
<feature type="binding site" evidence="4">
    <location>
        <position position="86"/>
    </location>
    <ligand>
        <name>Mg(2+)</name>
        <dbReference type="ChEBI" id="CHEBI:18420"/>
        <label>1</label>
        <note>catalytic</note>
    </ligand>
</feature>
<name>A0A317CNP8_9GAMM</name>
<comment type="similarity">
    <text evidence="1">Belongs to the inositol monophosphatase superfamily.</text>
</comment>
<evidence type="ECO:0000313" key="6">
    <source>
        <dbReference type="Proteomes" id="UP000245539"/>
    </source>
</evidence>
<dbReference type="GO" id="GO:0046872">
    <property type="term" value="F:metal ion binding"/>
    <property type="evidence" value="ECO:0007669"/>
    <property type="project" value="UniProtKB-KW"/>
</dbReference>
<dbReference type="AlphaFoldDB" id="A0A317CNP8"/>
<feature type="binding site" evidence="4">
    <location>
        <position position="89"/>
    </location>
    <ligand>
        <name>Mg(2+)</name>
        <dbReference type="ChEBI" id="CHEBI:18420"/>
        <label>1</label>
        <note>catalytic</note>
    </ligand>
</feature>
<dbReference type="GO" id="GO:0008934">
    <property type="term" value="F:inositol monophosphate 1-phosphatase activity"/>
    <property type="evidence" value="ECO:0007669"/>
    <property type="project" value="TreeGrafter"/>
</dbReference>
<comment type="cofactor">
    <cofactor evidence="4">
        <name>Mg(2+)</name>
        <dbReference type="ChEBI" id="CHEBI:18420"/>
    </cofactor>
</comment>
<dbReference type="PROSITE" id="PS00630">
    <property type="entry name" value="IMP_2"/>
    <property type="match status" value="1"/>
</dbReference>
<dbReference type="SUPFAM" id="SSF56655">
    <property type="entry name" value="Carbohydrate phosphatase"/>
    <property type="match status" value="1"/>
</dbReference>
<dbReference type="CDD" id="cd01637">
    <property type="entry name" value="IMPase_like"/>
    <property type="match status" value="1"/>
</dbReference>
<comment type="caution">
    <text evidence="5">The sequence shown here is derived from an EMBL/GenBank/DDBJ whole genome shotgun (WGS) entry which is preliminary data.</text>
</comment>
<dbReference type="InterPro" id="IPR000760">
    <property type="entry name" value="Inositol_monophosphatase-like"/>
</dbReference>
<sequence>MLPDMKIIETIIRDVAQQEILPRFNKIGYELKHDGSLITEADLAADERIHSLLSQHYPGIAFMSEEMTEQQQIDLLTNESEVWCLDPLDGTSNFAAGVPLFASSLSLIKDGEVVMGITYDVNRDEMFTAIKGEGAYLNGERLNCTSSVDELELCVALVDFKRLPADITLRIIQDTPYRSQRNLGSTVLEWVWMAASRGQLYLHGGMKLWDCAAGSLILEESGGMASTLEGNPVFSASVSKRSTVASPSKALYEKWFNYIHER</sequence>
<dbReference type="Gene3D" id="3.40.190.80">
    <property type="match status" value="1"/>
</dbReference>
<dbReference type="GO" id="GO:0046854">
    <property type="term" value="P:phosphatidylinositol phosphate biosynthetic process"/>
    <property type="evidence" value="ECO:0007669"/>
    <property type="project" value="InterPro"/>
</dbReference>
<dbReference type="GO" id="GO:0007165">
    <property type="term" value="P:signal transduction"/>
    <property type="evidence" value="ECO:0007669"/>
    <property type="project" value="TreeGrafter"/>
</dbReference>
<dbReference type="Pfam" id="PF00459">
    <property type="entry name" value="Inositol_P"/>
    <property type="match status" value="1"/>
</dbReference>
<evidence type="ECO:0000256" key="1">
    <source>
        <dbReference type="ARBA" id="ARBA00009759"/>
    </source>
</evidence>
<protein>
    <submittedName>
        <fullName evidence="5">Inositol monophosphatase</fullName>
    </submittedName>
</protein>
<dbReference type="Gene3D" id="3.30.540.10">
    <property type="entry name" value="Fructose-1,6-Bisphosphatase, subunit A, domain 1"/>
    <property type="match status" value="1"/>
</dbReference>
<dbReference type="OrthoDB" id="9785695at2"/>
<evidence type="ECO:0000256" key="3">
    <source>
        <dbReference type="ARBA" id="ARBA00022842"/>
    </source>
</evidence>
<evidence type="ECO:0000256" key="2">
    <source>
        <dbReference type="ARBA" id="ARBA00022723"/>
    </source>
</evidence>
<keyword evidence="3 4" id="KW-0460">Magnesium</keyword>
<feature type="binding site" evidence="4">
    <location>
        <position position="65"/>
    </location>
    <ligand>
        <name>Mg(2+)</name>
        <dbReference type="ChEBI" id="CHEBI:18420"/>
        <label>1</label>
        <note>catalytic</note>
    </ligand>
</feature>